<proteinExistence type="predicted"/>
<comment type="caution">
    <text evidence="2">The sequence shown here is derived from an EMBL/GenBank/DDBJ whole genome shotgun (WGS) entry which is preliminary data.</text>
</comment>
<dbReference type="AlphaFoldDB" id="A0AAN6SJS5"/>
<protein>
    <submittedName>
        <fullName evidence="2">Uncharacterized protein</fullName>
    </submittedName>
</protein>
<dbReference type="Proteomes" id="UP001303222">
    <property type="component" value="Unassembled WGS sequence"/>
</dbReference>
<reference evidence="2" key="1">
    <citation type="journal article" date="2023" name="Mol. Phylogenet. Evol.">
        <title>Genome-scale phylogeny and comparative genomics of the fungal order Sordariales.</title>
        <authorList>
            <person name="Hensen N."/>
            <person name="Bonometti L."/>
            <person name="Westerberg I."/>
            <person name="Brannstrom I.O."/>
            <person name="Guillou S."/>
            <person name="Cros-Aarteil S."/>
            <person name="Calhoun S."/>
            <person name="Haridas S."/>
            <person name="Kuo A."/>
            <person name="Mondo S."/>
            <person name="Pangilinan J."/>
            <person name="Riley R."/>
            <person name="LaButti K."/>
            <person name="Andreopoulos B."/>
            <person name="Lipzen A."/>
            <person name="Chen C."/>
            <person name="Yan M."/>
            <person name="Daum C."/>
            <person name="Ng V."/>
            <person name="Clum A."/>
            <person name="Steindorff A."/>
            <person name="Ohm R.A."/>
            <person name="Martin F."/>
            <person name="Silar P."/>
            <person name="Natvig D.O."/>
            <person name="Lalanne C."/>
            <person name="Gautier V."/>
            <person name="Ament-Velasquez S.L."/>
            <person name="Kruys A."/>
            <person name="Hutchinson M.I."/>
            <person name="Powell A.J."/>
            <person name="Barry K."/>
            <person name="Miller A.N."/>
            <person name="Grigoriev I.V."/>
            <person name="Debuchy R."/>
            <person name="Gladieux P."/>
            <person name="Hiltunen Thoren M."/>
            <person name="Johannesson H."/>
        </authorList>
    </citation>
    <scope>NUCLEOTIDE SEQUENCE</scope>
    <source>
        <strain evidence="2">CBS 626.80</strain>
    </source>
</reference>
<evidence type="ECO:0000256" key="1">
    <source>
        <dbReference type="SAM" id="MobiDB-lite"/>
    </source>
</evidence>
<accession>A0AAN6SJS5</accession>
<evidence type="ECO:0000313" key="3">
    <source>
        <dbReference type="Proteomes" id="UP001303222"/>
    </source>
</evidence>
<sequence>MDRFANGDSVLGRVTSHLVSVKVTRAGIGGARGSRGDATAVELPGPQTRTNQGRLSWRAVVQDPDEQQACPVMGQELFLAETSWFEAQDIMTDMLGFGSEVGGGARRDRRRQTGRAPHQEKLW</sequence>
<gene>
    <name evidence="2" type="ORF">QBC32DRAFT_367158</name>
</gene>
<organism evidence="2 3">
    <name type="scientific">Pseudoneurospora amorphoporcata</name>
    <dbReference type="NCBI Taxonomy" id="241081"/>
    <lineage>
        <taxon>Eukaryota</taxon>
        <taxon>Fungi</taxon>
        <taxon>Dikarya</taxon>
        <taxon>Ascomycota</taxon>
        <taxon>Pezizomycotina</taxon>
        <taxon>Sordariomycetes</taxon>
        <taxon>Sordariomycetidae</taxon>
        <taxon>Sordariales</taxon>
        <taxon>Sordariaceae</taxon>
        <taxon>Pseudoneurospora</taxon>
    </lineage>
</organism>
<evidence type="ECO:0000313" key="2">
    <source>
        <dbReference type="EMBL" id="KAK3956240.1"/>
    </source>
</evidence>
<keyword evidence="3" id="KW-1185">Reference proteome</keyword>
<dbReference type="EMBL" id="MU859068">
    <property type="protein sequence ID" value="KAK3956240.1"/>
    <property type="molecule type" value="Genomic_DNA"/>
</dbReference>
<name>A0AAN6SJS5_9PEZI</name>
<feature type="region of interest" description="Disordered" evidence="1">
    <location>
        <begin position="99"/>
        <end position="123"/>
    </location>
</feature>
<feature type="region of interest" description="Disordered" evidence="1">
    <location>
        <begin position="28"/>
        <end position="51"/>
    </location>
</feature>
<reference evidence="2" key="2">
    <citation type="submission" date="2023-06" db="EMBL/GenBank/DDBJ databases">
        <authorList>
            <consortium name="Lawrence Berkeley National Laboratory"/>
            <person name="Mondo S.J."/>
            <person name="Hensen N."/>
            <person name="Bonometti L."/>
            <person name="Westerberg I."/>
            <person name="Brannstrom I.O."/>
            <person name="Guillou S."/>
            <person name="Cros-Aarteil S."/>
            <person name="Calhoun S."/>
            <person name="Haridas S."/>
            <person name="Kuo A."/>
            <person name="Pangilinan J."/>
            <person name="Riley R."/>
            <person name="Labutti K."/>
            <person name="Andreopoulos B."/>
            <person name="Lipzen A."/>
            <person name="Chen C."/>
            <person name="Yanf M."/>
            <person name="Daum C."/>
            <person name="Ng V."/>
            <person name="Clum A."/>
            <person name="Steindorff A."/>
            <person name="Ohm R."/>
            <person name="Martin F."/>
            <person name="Silar P."/>
            <person name="Natvig D."/>
            <person name="Lalanne C."/>
            <person name="Gautier V."/>
            <person name="Ament-Velasquez S.L."/>
            <person name="Kruys A."/>
            <person name="Hutchinson M.I."/>
            <person name="Powell A.J."/>
            <person name="Barry K."/>
            <person name="Miller A.N."/>
            <person name="Grigoriev I.V."/>
            <person name="Debuchy R."/>
            <person name="Gladieux P."/>
            <person name="Thoren M.H."/>
            <person name="Johannesson H."/>
        </authorList>
    </citation>
    <scope>NUCLEOTIDE SEQUENCE</scope>
    <source>
        <strain evidence="2">CBS 626.80</strain>
    </source>
</reference>